<accession>A0ABD5RDK7</accession>
<feature type="compositionally biased region" description="Basic and acidic residues" evidence="1">
    <location>
        <begin position="34"/>
        <end position="46"/>
    </location>
</feature>
<proteinExistence type="predicted"/>
<feature type="compositionally biased region" description="Low complexity" evidence="1">
    <location>
        <begin position="50"/>
        <end position="62"/>
    </location>
</feature>
<dbReference type="AlphaFoldDB" id="A0ABD5RDK7"/>
<comment type="caution">
    <text evidence="3">The sequence shown here is derived from an EMBL/GenBank/DDBJ whole genome shotgun (WGS) entry which is preliminary data.</text>
</comment>
<evidence type="ECO:0000313" key="3">
    <source>
        <dbReference type="EMBL" id="MFC5367881.1"/>
    </source>
</evidence>
<dbReference type="InterPro" id="IPR058929">
    <property type="entry name" value="Ig_halo"/>
</dbReference>
<reference evidence="3 4" key="1">
    <citation type="journal article" date="2019" name="Int. J. Syst. Evol. Microbiol.">
        <title>The Global Catalogue of Microorganisms (GCM) 10K type strain sequencing project: providing services to taxonomists for standard genome sequencing and annotation.</title>
        <authorList>
            <consortium name="The Broad Institute Genomics Platform"/>
            <consortium name="The Broad Institute Genome Sequencing Center for Infectious Disease"/>
            <person name="Wu L."/>
            <person name="Ma J."/>
        </authorList>
    </citation>
    <scope>NUCLEOTIDE SEQUENCE [LARGE SCALE GENOMIC DNA]</scope>
    <source>
        <strain evidence="3 4">CGMCC 1.12237</strain>
    </source>
</reference>
<feature type="domain" description="Ig-like" evidence="2">
    <location>
        <begin position="318"/>
        <end position="385"/>
    </location>
</feature>
<feature type="domain" description="Ig-like" evidence="2">
    <location>
        <begin position="731"/>
        <end position="807"/>
    </location>
</feature>
<dbReference type="Proteomes" id="UP001596201">
    <property type="component" value="Unassembled WGS sequence"/>
</dbReference>
<feature type="domain" description="Ig-like" evidence="2">
    <location>
        <begin position="518"/>
        <end position="575"/>
    </location>
</feature>
<evidence type="ECO:0000313" key="4">
    <source>
        <dbReference type="Proteomes" id="UP001596201"/>
    </source>
</evidence>
<evidence type="ECO:0000259" key="2">
    <source>
        <dbReference type="Pfam" id="PF25942"/>
    </source>
</evidence>
<keyword evidence="4" id="KW-1185">Reference proteome</keyword>
<feature type="region of interest" description="Disordered" evidence="1">
    <location>
        <begin position="393"/>
        <end position="417"/>
    </location>
</feature>
<dbReference type="EMBL" id="JBHSKX010000002">
    <property type="protein sequence ID" value="MFC5367881.1"/>
    <property type="molecule type" value="Genomic_DNA"/>
</dbReference>
<name>A0ABD5RDK7_9EURY</name>
<evidence type="ECO:0000256" key="1">
    <source>
        <dbReference type="SAM" id="MobiDB-lite"/>
    </source>
</evidence>
<gene>
    <name evidence="3" type="ORF">ACFPJ5_13165</name>
</gene>
<dbReference type="Pfam" id="PF25942">
    <property type="entry name" value="Ig_halo"/>
    <property type="match status" value="4"/>
</dbReference>
<organism evidence="3 4">
    <name type="scientific">Salinirubrum litoreum</name>
    <dbReference type="NCBI Taxonomy" id="1126234"/>
    <lineage>
        <taxon>Archaea</taxon>
        <taxon>Methanobacteriati</taxon>
        <taxon>Methanobacteriota</taxon>
        <taxon>Stenosarchaea group</taxon>
        <taxon>Halobacteria</taxon>
        <taxon>Halobacteriales</taxon>
        <taxon>Haloferacaceae</taxon>
        <taxon>Salinirubrum</taxon>
    </lineage>
</organism>
<feature type="region of interest" description="Disordered" evidence="1">
    <location>
        <begin position="447"/>
        <end position="506"/>
    </location>
</feature>
<feature type="region of interest" description="Disordered" evidence="1">
    <location>
        <begin position="34"/>
        <end position="73"/>
    </location>
</feature>
<dbReference type="RefSeq" id="WP_227230125.1">
    <property type="nucleotide sequence ID" value="NZ_JAJCVJ010000002.1"/>
</dbReference>
<dbReference type="PROSITE" id="PS51257">
    <property type="entry name" value="PROKAR_LIPOPROTEIN"/>
    <property type="match status" value="1"/>
</dbReference>
<feature type="domain" description="Ig-like" evidence="2">
    <location>
        <begin position="86"/>
        <end position="162"/>
    </location>
</feature>
<feature type="compositionally biased region" description="Low complexity" evidence="1">
    <location>
        <begin position="407"/>
        <end position="416"/>
    </location>
</feature>
<protein>
    <recommendedName>
        <fullName evidence="2">Ig-like domain-containing protein</fullName>
    </recommendedName>
</protein>
<sequence>MNRRRLLGLVGAAATPGLAVGLAGCNALEDVRSAGERGTASERAGDGENATGPDPDAAATTASLPYDDGSPVTPRGITVRNVAETAAYVTLAVETDAGEQVFVSSERLGGRRFVGYDALVAAEGEYRVVVETAAGERAETTWRVTDSQGDLGVTVGDGVTIQQTVRCAPDCVLAEGGTAVGYPAGDFDPRGRRDDTTLRVVNPAAGTETATRIRVGTDDQSVLDYRYEHPAGVTLELPVPQYAGELPITITAGDRERRFDWRPQVTPSLRAILADSIQFRCGVGNRDLQVLNPDDATSEVAVRVFSAAGESENTTQYEDERPLFAETVTVPPSGSVERSDVIASAGRYRVEVVVGGDAVEAIWETCPPRGALIVVVGETSVSSVRVGSDAVTTNPVGRSVGTGSGGRSRPTLSRRGAFAPWDRPVSMNRRRLLRLAALGATGGSVSLAGCGERAWSPPPGFGRDDDRQKTATAGSDDPADTGEGATATDDRPDLPYTGGDDPVDRARTLRVRNPTLTAQFVTVVVEHGDRTVYVDSANVPPNATVEHSRLLGSTGTYRVVIETAAGRRLERDWRIEGVLGGLDCLLADPIEAVQVARCAPDCPPLSRGGTETGLAFDDPSGLEPWSGTTLELTNRTGTTREVSLTITGRRDRRLDYDYRLPGWTRVFVPLVSGGGQFAVELTSDGETARYDWSARETRALFTSVTASGPLVGCTGGRADAVAVNQSGASVTLSVRIARDGTDVADATFTLAPGERRDLPDVFAGTGPFALDLSTDAGSEASYRFPICPDTGPVYLVVEPDGTVTASATAP</sequence>